<evidence type="ECO:0000313" key="3">
    <source>
        <dbReference type="EMBL" id="GCC46919.1"/>
    </source>
</evidence>
<comment type="caution">
    <text evidence="3">The sequence shown here is derived from an EMBL/GenBank/DDBJ whole genome shotgun (WGS) entry which is preliminary data.</text>
</comment>
<keyword evidence="4" id="KW-1185">Reference proteome</keyword>
<dbReference type="STRING" id="137246.A0A401TWA2"/>
<organism evidence="3 4">
    <name type="scientific">Chiloscyllium punctatum</name>
    <name type="common">Brownbanded bambooshark</name>
    <name type="synonym">Hemiscyllium punctatum</name>
    <dbReference type="NCBI Taxonomy" id="137246"/>
    <lineage>
        <taxon>Eukaryota</taxon>
        <taxon>Metazoa</taxon>
        <taxon>Chordata</taxon>
        <taxon>Craniata</taxon>
        <taxon>Vertebrata</taxon>
        <taxon>Chondrichthyes</taxon>
        <taxon>Elasmobranchii</taxon>
        <taxon>Galeomorphii</taxon>
        <taxon>Galeoidea</taxon>
        <taxon>Orectolobiformes</taxon>
        <taxon>Hemiscylliidae</taxon>
        <taxon>Chiloscyllium</taxon>
    </lineage>
</organism>
<evidence type="ECO:0000256" key="1">
    <source>
        <dbReference type="SAM" id="MobiDB-lite"/>
    </source>
</evidence>
<protein>
    <recommendedName>
        <fullName evidence="2">NHR domain-containing protein</fullName>
    </recommendedName>
</protein>
<dbReference type="OrthoDB" id="49113at2759"/>
<dbReference type="Gene3D" id="2.60.120.920">
    <property type="match status" value="1"/>
</dbReference>
<feature type="domain" description="NHR" evidence="2">
    <location>
        <begin position="52"/>
        <end position="108"/>
    </location>
</feature>
<dbReference type="Proteomes" id="UP000287033">
    <property type="component" value="Unassembled WGS sequence"/>
</dbReference>
<dbReference type="AlphaFoldDB" id="A0A401TWA2"/>
<dbReference type="PANTHER" id="PTHR12429:SF14">
    <property type="entry name" value="NEURALIZED-LIKE PROTEIN 4"/>
    <property type="match status" value="1"/>
</dbReference>
<dbReference type="PROSITE" id="PS51065">
    <property type="entry name" value="NHR"/>
    <property type="match status" value="1"/>
</dbReference>
<gene>
    <name evidence="3" type="ORF">chiPu_0031404</name>
</gene>
<dbReference type="Pfam" id="PF07177">
    <property type="entry name" value="Neuralized"/>
    <property type="match status" value="1"/>
</dbReference>
<name>A0A401TWA2_CHIPU</name>
<dbReference type="InterPro" id="IPR037962">
    <property type="entry name" value="Neuralized"/>
</dbReference>
<evidence type="ECO:0000313" key="4">
    <source>
        <dbReference type="Proteomes" id="UP000287033"/>
    </source>
</evidence>
<evidence type="ECO:0000259" key="2">
    <source>
        <dbReference type="PROSITE" id="PS51065"/>
    </source>
</evidence>
<dbReference type="InterPro" id="IPR006573">
    <property type="entry name" value="NHR_dom"/>
</dbReference>
<dbReference type="EMBL" id="BEZZ01208792">
    <property type="protein sequence ID" value="GCC46919.1"/>
    <property type="molecule type" value="Genomic_DNA"/>
</dbReference>
<feature type="region of interest" description="Disordered" evidence="1">
    <location>
        <begin position="18"/>
        <end position="45"/>
    </location>
</feature>
<dbReference type="PANTHER" id="PTHR12429">
    <property type="entry name" value="NEURALIZED"/>
    <property type="match status" value="1"/>
</dbReference>
<reference evidence="3 4" key="1">
    <citation type="journal article" date="2018" name="Nat. Ecol. Evol.">
        <title>Shark genomes provide insights into elasmobranch evolution and the origin of vertebrates.</title>
        <authorList>
            <person name="Hara Y"/>
            <person name="Yamaguchi K"/>
            <person name="Onimaru K"/>
            <person name="Kadota M"/>
            <person name="Koyanagi M"/>
            <person name="Keeley SD"/>
            <person name="Tatsumi K"/>
            <person name="Tanaka K"/>
            <person name="Motone F"/>
            <person name="Kageyama Y"/>
            <person name="Nozu R"/>
            <person name="Adachi N"/>
            <person name="Nishimura O"/>
            <person name="Nakagawa R"/>
            <person name="Tanegashima C"/>
            <person name="Kiyatake I"/>
            <person name="Matsumoto R"/>
            <person name="Murakumo K"/>
            <person name="Nishida K"/>
            <person name="Terakita A"/>
            <person name="Kuratani S"/>
            <person name="Sato K"/>
            <person name="Hyodo S Kuraku.S."/>
        </authorList>
    </citation>
    <scope>NUCLEOTIDE SEQUENCE [LARGE SCALE GENOMIC DNA]</scope>
</reference>
<dbReference type="GO" id="GO:0061630">
    <property type="term" value="F:ubiquitin protein ligase activity"/>
    <property type="evidence" value="ECO:0007669"/>
    <property type="project" value="TreeGrafter"/>
</dbReference>
<sequence>CPAAVERIGLAPPTCSPWGKAVAKRRLSRSRSGPEGEGSRGLSPPSLSLAMAAEFHLRTGKLVALLNGNRTAKRNKPTEEFNHGLAMSREPLGDGQLFQVRIDRKVSP</sequence>
<dbReference type="InterPro" id="IPR043136">
    <property type="entry name" value="B30.2/SPRY_sf"/>
</dbReference>
<accession>A0A401TWA2</accession>
<proteinExistence type="predicted"/>
<feature type="non-terminal residue" evidence="3">
    <location>
        <position position="1"/>
    </location>
</feature>